<evidence type="ECO:0000256" key="6">
    <source>
        <dbReference type="ARBA" id="ARBA00023303"/>
    </source>
</evidence>
<dbReference type="PANTHER" id="PTHR28259">
    <property type="entry name" value="FLUORIDE EXPORT PROTEIN 1-RELATED"/>
    <property type="match status" value="1"/>
</dbReference>
<evidence type="ECO:0000313" key="12">
    <source>
        <dbReference type="Proteomes" id="UP001499882"/>
    </source>
</evidence>
<gene>
    <name evidence="10" type="primary">fluC</name>
    <name evidence="10" type="synonym">crcB</name>
    <name evidence="11" type="ORF">GCM10023350_25330</name>
</gene>
<dbReference type="InterPro" id="IPR003691">
    <property type="entry name" value="FluC"/>
</dbReference>
<evidence type="ECO:0000256" key="3">
    <source>
        <dbReference type="ARBA" id="ARBA00022692"/>
    </source>
</evidence>
<feature type="binding site" evidence="10">
    <location>
        <position position="79"/>
    </location>
    <ligand>
        <name>Na(+)</name>
        <dbReference type="ChEBI" id="CHEBI:29101"/>
        <note>structural</note>
    </ligand>
</feature>
<comment type="activity regulation">
    <text evidence="10">Na(+) is not transported, but it plays an essential structural role and its presence is essential for fluoride channel function.</text>
</comment>
<keyword evidence="2 10" id="KW-1003">Cell membrane</keyword>
<evidence type="ECO:0000256" key="9">
    <source>
        <dbReference type="ARBA" id="ARBA00049940"/>
    </source>
</evidence>
<reference evidence="12" key="1">
    <citation type="journal article" date="2019" name="Int. J. Syst. Evol. Microbiol.">
        <title>The Global Catalogue of Microorganisms (GCM) 10K type strain sequencing project: providing services to taxonomists for standard genome sequencing and annotation.</title>
        <authorList>
            <consortium name="The Broad Institute Genomics Platform"/>
            <consortium name="The Broad Institute Genome Sequencing Center for Infectious Disease"/>
            <person name="Wu L."/>
            <person name="Ma J."/>
        </authorList>
    </citation>
    <scope>NUCLEOTIDE SEQUENCE [LARGE SCALE GENOMIC DNA]</scope>
    <source>
        <strain evidence="12">JCM 18532</strain>
    </source>
</reference>
<keyword evidence="10" id="KW-0406">Ion transport</keyword>
<feature type="transmembrane region" description="Helical" evidence="10">
    <location>
        <begin position="41"/>
        <end position="61"/>
    </location>
</feature>
<dbReference type="Pfam" id="PF02537">
    <property type="entry name" value="CRCB"/>
    <property type="match status" value="1"/>
</dbReference>
<evidence type="ECO:0000256" key="4">
    <source>
        <dbReference type="ARBA" id="ARBA00022989"/>
    </source>
</evidence>
<comment type="catalytic activity">
    <reaction evidence="8">
        <text>fluoride(in) = fluoride(out)</text>
        <dbReference type="Rhea" id="RHEA:76159"/>
        <dbReference type="ChEBI" id="CHEBI:17051"/>
    </reaction>
    <physiologicalReaction direction="left-to-right" evidence="8">
        <dbReference type="Rhea" id="RHEA:76160"/>
    </physiologicalReaction>
</comment>
<dbReference type="HAMAP" id="MF_00454">
    <property type="entry name" value="FluC"/>
    <property type="match status" value="1"/>
</dbReference>
<evidence type="ECO:0000256" key="5">
    <source>
        <dbReference type="ARBA" id="ARBA00023136"/>
    </source>
</evidence>
<feature type="transmembrane region" description="Helical" evidence="10">
    <location>
        <begin position="100"/>
        <end position="121"/>
    </location>
</feature>
<keyword evidence="6 10" id="KW-0407">Ion channel</keyword>
<dbReference type="RefSeq" id="WP_345527146.1">
    <property type="nucleotide sequence ID" value="NZ_BAABKN010000015.1"/>
</dbReference>
<evidence type="ECO:0000256" key="10">
    <source>
        <dbReference type="HAMAP-Rule" id="MF_00454"/>
    </source>
</evidence>
<dbReference type="Proteomes" id="UP001499882">
    <property type="component" value="Unassembled WGS sequence"/>
</dbReference>
<evidence type="ECO:0000256" key="8">
    <source>
        <dbReference type="ARBA" id="ARBA00035585"/>
    </source>
</evidence>
<protein>
    <recommendedName>
        <fullName evidence="10">Fluoride-specific ion channel FluC</fullName>
    </recommendedName>
</protein>
<sequence>MTAGAPAPRIVAAVAVGGAVGALARWGLTGAFPNDVDGFPWTIFAINVAGSFVLALLPALAVVRRSRLVTVGLGPGVLGGFTTLSAYSEEARALLDHGRTATAGLYLVGTLAACLVAVAVADHWSSASQREAFEAEGGDE</sequence>
<keyword evidence="5 10" id="KW-0472">Membrane</keyword>
<dbReference type="EMBL" id="BAABKN010000015">
    <property type="protein sequence ID" value="GAA4739876.1"/>
    <property type="molecule type" value="Genomic_DNA"/>
</dbReference>
<keyword evidence="10" id="KW-0915">Sodium</keyword>
<feature type="binding site" evidence="10">
    <location>
        <position position="82"/>
    </location>
    <ligand>
        <name>Na(+)</name>
        <dbReference type="ChEBI" id="CHEBI:29101"/>
        <note>structural</note>
    </ligand>
</feature>
<comment type="subcellular location">
    <subcellularLocation>
        <location evidence="1 10">Cell membrane</location>
        <topology evidence="1 10">Multi-pass membrane protein</topology>
    </subcellularLocation>
</comment>
<name>A0ABP8YZP6_9ACTN</name>
<comment type="function">
    <text evidence="9 10">Fluoride-specific ion channel. Important for reducing fluoride concentration in the cell, thus reducing its toxicity.</text>
</comment>
<keyword evidence="4 10" id="KW-1133">Transmembrane helix</keyword>
<dbReference type="PANTHER" id="PTHR28259:SF1">
    <property type="entry name" value="FLUORIDE EXPORT PROTEIN 1-RELATED"/>
    <property type="match status" value="1"/>
</dbReference>
<evidence type="ECO:0000256" key="1">
    <source>
        <dbReference type="ARBA" id="ARBA00004651"/>
    </source>
</evidence>
<keyword evidence="10" id="KW-0479">Metal-binding</keyword>
<evidence type="ECO:0000256" key="2">
    <source>
        <dbReference type="ARBA" id="ARBA00022475"/>
    </source>
</evidence>
<accession>A0ABP8YZP6</accession>
<comment type="caution">
    <text evidence="11">The sequence shown here is derived from an EMBL/GenBank/DDBJ whole genome shotgun (WGS) entry which is preliminary data.</text>
</comment>
<feature type="transmembrane region" description="Helical" evidence="10">
    <location>
        <begin position="68"/>
        <end position="88"/>
    </location>
</feature>
<evidence type="ECO:0000313" key="11">
    <source>
        <dbReference type="EMBL" id="GAA4739876.1"/>
    </source>
</evidence>
<organism evidence="11 12">
    <name type="scientific">Nocardioides endophyticus</name>
    <dbReference type="NCBI Taxonomy" id="1353775"/>
    <lineage>
        <taxon>Bacteria</taxon>
        <taxon>Bacillati</taxon>
        <taxon>Actinomycetota</taxon>
        <taxon>Actinomycetes</taxon>
        <taxon>Propionibacteriales</taxon>
        <taxon>Nocardioidaceae</taxon>
        <taxon>Nocardioides</taxon>
    </lineage>
</organism>
<keyword evidence="12" id="KW-1185">Reference proteome</keyword>
<proteinExistence type="inferred from homology"/>
<keyword evidence="10" id="KW-0813">Transport</keyword>
<comment type="similarity">
    <text evidence="7 10">Belongs to the fluoride channel Fluc/FEX (TC 1.A.43) family.</text>
</comment>
<evidence type="ECO:0000256" key="7">
    <source>
        <dbReference type="ARBA" id="ARBA00035120"/>
    </source>
</evidence>
<keyword evidence="3 10" id="KW-0812">Transmembrane</keyword>